<name>A0A063C4K9_USTVR</name>
<evidence type="ECO:0000313" key="3">
    <source>
        <dbReference type="EMBL" id="QUC20011.1"/>
    </source>
</evidence>
<keyword evidence="1" id="KW-1133">Transmembrane helix</keyword>
<evidence type="ECO:0000313" key="2">
    <source>
        <dbReference type="EMBL" id="GAO15201.1"/>
    </source>
</evidence>
<dbReference type="RefSeq" id="XP_042997684.1">
    <property type="nucleotide sequence ID" value="XM_043141750.1"/>
</dbReference>
<dbReference type="Proteomes" id="UP000054053">
    <property type="component" value="Unassembled WGS sequence"/>
</dbReference>
<dbReference type="STRING" id="1159556.A0A063C4K9"/>
<dbReference type="OrthoDB" id="1523883at2759"/>
<dbReference type="KEGG" id="uvi:66065030"/>
<evidence type="ECO:0000313" key="4">
    <source>
        <dbReference type="Proteomes" id="UP000027002"/>
    </source>
</evidence>
<keyword evidence="1" id="KW-0812">Transmembrane</keyword>
<reference evidence="3" key="3">
    <citation type="submission" date="2020-03" db="EMBL/GenBank/DDBJ databases">
        <title>A mixture of massive structural variations and highly conserved coding sequences in Ustilaginoidea virens genome.</title>
        <authorList>
            <person name="Zhang K."/>
            <person name="Zhao Z."/>
            <person name="Zhang Z."/>
            <person name="Li Y."/>
            <person name="Hsiang T."/>
            <person name="Sun W."/>
        </authorList>
    </citation>
    <scope>NUCLEOTIDE SEQUENCE</scope>
    <source>
        <strain evidence="3">UV-8b</strain>
    </source>
</reference>
<dbReference type="GeneID" id="66065030"/>
<evidence type="ECO:0000256" key="1">
    <source>
        <dbReference type="SAM" id="Phobius"/>
    </source>
</evidence>
<keyword evidence="1" id="KW-0472">Membrane</keyword>
<dbReference type="EMBL" id="CP072755">
    <property type="protein sequence ID" value="QUC20011.1"/>
    <property type="molecule type" value="Genomic_DNA"/>
</dbReference>
<dbReference type="HOGENOM" id="CLU_092535_1_1_1"/>
<sequence>MASGTFFDAKKTLLLSPFVSSTCSLLFAWDQHVFLGILTHAELRDRGNAILPTYWRVMFPWGLTQVIGLLGITTWTSIGAMVWNKDLLRRRGALPWYAATAGLAVGHLVFAPFVAPLIKFMMDDEGGRPMERKRAEPGHRNVEAQGEWLGWNMTRLLTTDLGAWLCCAVAVTKTFSLEQPAGAC</sequence>
<gene>
    <name evidence="3" type="ORF">UV8b_04252</name>
    <name evidence="2" type="ORF">UVI_02007070</name>
</gene>
<feature type="transmembrane region" description="Helical" evidence="1">
    <location>
        <begin position="96"/>
        <end position="118"/>
    </location>
</feature>
<accession>A0A063C4K9</accession>
<feature type="transmembrane region" description="Helical" evidence="1">
    <location>
        <begin position="12"/>
        <end position="29"/>
    </location>
</feature>
<dbReference type="Proteomes" id="UP000027002">
    <property type="component" value="Chromosome 3"/>
</dbReference>
<reference evidence="2" key="1">
    <citation type="journal article" date="2016" name="Genome Announc.">
        <title>Genome Sequence of Ustilaginoidea virens IPU010, a Rice Pathogenic Fungus Causing False Smut.</title>
        <authorList>
            <person name="Kumagai T."/>
            <person name="Ishii T."/>
            <person name="Terai G."/>
            <person name="Umemura M."/>
            <person name="Machida M."/>
            <person name="Asai K."/>
        </authorList>
    </citation>
    <scope>NUCLEOTIDE SEQUENCE [LARGE SCALE GENOMIC DNA]</scope>
    <source>
        <strain evidence="2">IPU010</strain>
    </source>
</reference>
<proteinExistence type="predicted"/>
<dbReference type="EMBL" id="BBTG02000002">
    <property type="protein sequence ID" value="GAO15201.1"/>
    <property type="molecule type" value="Genomic_DNA"/>
</dbReference>
<protein>
    <submittedName>
        <fullName evidence="2">Uncharacterized protein</fullName>
    </submittedName>
</protein>
<reference evidence="5" key="2">
    <citation type="journal article" date="2016" name="Genome Announc.">
        <title>Genome sequence of Ustilaginoidea virens IPU010, a rice pathogenic fungus causing false smut.</title>
        <authorList>
            <person name="Kumagai T."/>
            <person name="Ishii T."/>
            <person name="Terai G."/>
            <person name="Umemura M."/>
            <person name="Machida M."/>
            <person name="Asai K."/>
        </authorList>
    </citation>
    <scope>NUCLEOTIDE SEQUENCE [LARGE SCALE GENOMIC DNA]</scope>
    <source>
        <strain evidence="5">IPU010</strain>
    </source>
</reference>
<evidence type="ECO:0000313" key="5">
    <source>
        <dbReference type="Proteomes" id="UP000054053"/>
    </source>
</evidence>
<feature type="transmembrane region" description="Helical" evidence="1">
    <location>
        <begin position="61"/>
        <end position="84"/>
    </location>
</feature>
<keyword evidence="4" id="KW-1185">Reference proteome</keyword>
<organism evidence="2 5">
    <name type="scientific">Ustilaginoidea virens</name>
    <name type="common">Rice false smut fungus</name>
    <name type="synonym">Villosiclava virens</name>
    <dbReference type="NCBI Taxonomy" id="1159556"/>
    <lineage>
        <taxon>Eukaryota</taxon>
        <taxon>Fungi</taxon>
        <taxon>Dikarya</taxon>
        <taxon>Ascomycota</taxon>
        <taxon>Pezizomycotina</taxon>
        <taxon>Sordariomycetes</taxon>
        <taxon>Hypocreomycetidae</taxon>
        <taxon>Hypocreales</taxon>
        <taxon>Clavicipitaceae</taxon>
        <taxon>Ustilaginoidea</taxon>
    </lineage>
</organism>
<dbReference type="AlphaFoldDB" id="A0A063C4K9"/>